<name>A0AB36ZSD9_9BACT</name>
<dbReference type="Proteomes" id="UP000239861">
    <property type="component" value="Unassembled WGS sequence"/>
</dbReference>
<gene>
    <name evidence="1" type="ORF">B0F89_15012</name>
</gene>
<evidence type="ECO:0000313" key="2">
    <source>
        <dbReference type="Proteomes" id="UP000239861"/>
    </source>
</evidence>
<dbReference type="EMBL" id="PTIW01000050">
    <property type="protein sequence ID" value="PPK57338.1"/>
    <property type="molecule type" value="Genomic_DNA"/>
</dbReference>
<accession>A0AB36ZSD9</accession>
<dbReference type="AlphaFoldDB" id="A0AB36ZSD9"/>
<evidence type="ECO:0000313" key="1">
    <source>
        <dbReference type="EMBL" id="PPK57338.1"/>
    </source>
</evidence>
<organism evidence="1 2">
    <name type="scientific">Malaciobacter marinus</name>
    <dbReference type="NCBI Taxonomy" id="505249"/>
    <lineage>
        <taxon>Bacteria</taxon>
        <taxon>Pseudomonadati</taxon>
        <taxon>Campylobacterota</taxon>
        <taxon>Epsilonproteobacteria</taxon>
        <taxon>Campylobacterales</taxon>
        <taxon>Arcobacteraceae</taxon>
        <taxon>Malaciobacter</taxon>
    </lineage>
</organism>
<dbReference type="RefSeq" id="WP_104412925.1">
    <property type="nucleotide sequence ID" value="NZ_PTIW01000050.1"/>
</dbReference>
<proteinExistence type="predicted"/>
<sequence>MYKCEKVENNIVIYNKKRKFRILDYKEPNQINIVDITYCNKKNSGFWTTIYHYFDDFMSVVISAELKKQIDNEGYIINEK</sequence>
<comment type="caution">
    <text evidence="1">The sequence shown here is derived from an EMBL/GenBank/DDBJ whole genome shotgun (WGS) entry which is preliminary data.</text>
</comment>
<protein>
    <submittedName>
        <fullName evidence="1">Uncharacterized protein</fullName>
    </submittedName>
</protein>
<reference evidence="1 2" key="1">
    <citation type="submission" date="2018-02" db="EMBL/GenBank/DDBJ databases">
        <title>Subsurface microbial communities from deep shales in Ohio and West Virginia, USA.</title>
        <authorList>
            <person name="Wrighton K."/>
        </authorList>
    </citation>
    <scope>NUCLEOTIDE SEQUENCE [LARGE SCALE GENOMIC DNA]</scope>
    <source>
        <strain evidence="1 2">MARC-MIP3H16</strain>
    </source>
</reference>